<dbReference type="EMBL" id="HE650832">
    <property type="protein sequence ID" value="CCF60815.1"/>
    <property type="molecule type" value="Genomic_DNA"/>
</dbReference>
<comment type="similarity">
    <text evidence="3 12">Belongs to the flavoprotein pyridine nucleotide cytochrome reductase family.</text>
</comment>
<dbReference type="SUPFAM" id="SSF52343">
    <property type="entry name" value="Ferredoxin reductase-like, C-terminal NADP-linked domain"/>
    <property type="match status" value="1"/>
</dbReference>
<reference evidence="15 16" key="1">
    <citation type="journal article" date="2011" name="Proc. Natl. Acad. Sci. U.S.A.">
        <title>Evolutionary erosion of yeast sex chromosomes by mating-type switching accidents.</title>
        <authorList>
            <person name="Gordon J.L."/>
            <person name="Armisen D."/>
            <person name="Proux-Wera E."/>
            <person name="Oheigeartaigh S.S."/>
            <person name="Byrne K.P."/>
            <person name="Wolfe K.H."/>
        </authorList>
    </citation>
    <scope>NUCLEOTIDE SEQUENCE [LARGE SCALE GENOMIC DNA]</scope>
    <source>
        <strain evidence="16">ATCC 22294 / BCRC 22015 / CBS 2517 / CECT 1963 / NBRC 1671 / NRRL Y-8276</strain>
    </source>
</reference>
<evidence type="ECO:0000256" key="8">
    <source>
        <dbReference type="ARBA" id="ARBA00023002"/>
    </source>
</evidence>
<comment type="subcellular location">
    <subcellularLocation>
        <location evidence="2">Membrane</location>
    </subcellularLocation>
</comment>
<accession>H2B2G5</accession>
<dbReference type="FunCoup" id="H2B2G5">
    <property type="interactions" value="106"/>
</dbReference>
<dbReference type="eggNOG" id="KOG0534">
    <property type="taxonomic scope" value="Eukaryota"/>
</dbReference>
<protein>
    <recommendedName>
        <fullName evidence="12">NADH-cytochrome b5 reductase</fullName>
        <ecNumber evidence="12">1.6.2.2</ecNumber>
    </recommendedName>
</protein>
<dbReference type="STRING" id="1071382.H2B2G5"/>
<evidence type="ECO:0000256" key="5">
    <source>
        <dbReference type="ARBA" id="ARBA00022692"/>
    </source>
</evidence>
<dbReference type="Gene3D" id="3.40.50.80">
    <property type="entry name" value="Nucleotide-binding domain of ferredoxin-NADP reductase (FNR) module"/>
    <property type="match status" value="1"/>
</dbReference>
<dbReference type="AlphaFoldDB" id="H2B2G5"/>
<dbReference type="GO" id="GO:0006696">
    <property type="term" value="P:ergosterol biosynthetic process"/>
    <property type="evidence" value="ECO:0007669"/>
    <property type="project" value="TreeGrafter"/>
</dbReference>
<dbReference type="FunFam" id="2.40.30.10:FF:000069">
    <property type="entry name" value="NADH-cytochrome b5 reductase"/>
    <property type="match status" value="1"/>
</dbReference>
<dbReference type="Pfam" id="PF00970">
    <property type="entry name" value="FAD_binding_6"/>
    <property type="match status" value="1"/>
</dbReference>
<evidence type="ECO:0000256" key="12">
    <source>
        <dbReference type="RuleBase" id="RU361226"/>
    </source>
</evidence>
<feature type="binding site" evidence="11">
    <location>
        <position position="148"/>
    </location>
    <ligand>
        <name>FAD</name>
        <dbReference type="ChEBI" id="CHEBI:57692"/>
    </ligand>
</feature>
<evidence type="ECO:0000256" key="3">
    <source>
        <dbReference type="ARBA" id="ARBA00006105"/>
    </source>
</evidence>
<dbReference type="InterPro" id="IPR001834">
    <property type="entry name" value="CBR-like"/>
</dbReference>
<dbReference type="InterPro" id="IPR001709">
    <property type="entry name" value="Flavoprot_Pyr_Nucl_cyt_Rdtase"/>
</dbReference>
<evidence type="ECO:0000256" key="1">
    <source>
        <dbReference type="ARBA" id="ARBA00001974"/>
    </source>
</evidence>
<dbReference type="KEGG" id="kaf:KAFR_0L02040"/>
<dbReference type="HOGENOM" id="CLU_003827_9_0_1"/>
<dbReference type="RefSeq" id="XP_003959950.1">
    <property type="nucleotide sequence ID" value="XM_003959901.1"/>
</dbReference>
<feature type="binding site" evidence="11">
    <location>
        <position position="124"/>
    </location>
    <ligand>
        <name>FAD</name>
        <dbReference type="ChEBI" id="CHEBI:57692"/>
    </ligand>
</feature>
<keyword evidence="9 12" id="KW-0520">NAD</keyword>
<dbReference type="InterPro" id="IPR017938">
    <property type="entry name" value="Riboflavin_synthase-like_b-brl"/>
</dbReference>
<dbReference type="InParanoid" id="H2B2G5"/>
<evidence type="ECO:0000313" key="16">
    <source>
        <dbReference type="Proteomes" id="UP000005220"/>
    </source>
</evidence>
<gene>
    <name evidence="15" type="primary">KAFR0L02040</name>
    <name evidence="15" type="ORF">KAFR_0L02040</name>
</gene>
<keyword evidence="16" id="KW-1185">Reference proteome</keyword>
<dbReference type="EC" id="1.6.2.2" evidence="12"/>
<evidence type="ECO:0000256" key="10">
    <source>
        <dbReference type="ARBA" id="ARBA00023136"/>
    </source>
</evidence>
<evidence type="ECO:0000256" key="6">
    <source>
        <dbReference type="ARBA" id="ARBA00022827"/>
    </source>
</evidence>
<keyword evidence="8 12" id="KW-0560">Oxidoreductase</keyword>
<dbReference type="PRINTS" id="PR00406">
    <property type="entry name" value="CYTB5RDTASE"/>
</dbReference>
<dbReference type="Proteomes" id="UP000005220">
    <property type="component" value="Chromosome 12"/>
</dbReference>
<dbReference type="GeneID" id="13887022"/>
<evidence type="ECO:0000256" key="4">
    <source>
        <dbReference type="ARBA" id="ARBA00022630"/>
    </source>
</evidence>
<keyword evidence="6 11" id="KW-0274">FAD</keyword>
<feature type="binding site" evidence="11">
    <location>
        <position position="149"/>
    </location>
    <ligand>
        <name>FAD</name>
        <dbReference type="ChEBI" id="CHEBI:57692"/>
    </ligand>
</feature>
<dbReference type="CDD" id="cd06183">
    <property type="entry name" value="cyt_b5_reduct_like"/>
    <property type="match status" value="1"/>
</dbReference>
<dbReference type="GO" id="GO:0090524">
    <property type="term" value="F:cytochrome-b5 reductase activity, acting on NADH"/>
    <property type="evidence" value="ECO:0007669"/>
    <property type="project" value="UniProtKB-EC"/>
</dbReference>
<feature type="domain" description="FAD-binding FR-type" evidence="14">
    <location>
        <begin position="70"/>
        <end position="173"/>
    </location>
</feature>
<dbReference type="PRINTS" id="PR00371">
    <property type="entry name" value="FPNCR"/>
</dbReference>
<keyword evidence="5 13" id="KW-0812">Transmembrane</keyword>
<dbReference type="PANTHER" id="PTHR19370">
    <property type="entry name" value="NADH-CYTOCHROME B5 REDUCTASE"/>
    <property type="match status" value="1"/>
</dbReference>
<feature type="binding site" evidence="11">
    <location>
        <position position="189"/>
    </location>
    <ligand>
        <name>FAD</name>
        <dbReference type="ChEBI" id="CHEBI:57692"/>
    </ligand>
</feature>
<evidence type="ECO:0000313" key="15">
    <source>
        <dbReference type="EMBL" id="CCF60815.1"/>
    </source>
</evidence>
<feature type="binding site" evidence="11">
    <location>
        <position position="139"/>
    </location>
    <ligand>
        <name>FAD</name>
        <dbReference type="ChEBI" id="CHEBI:57692"/>
    </ligand>
</feature>
<dbReference type="InterPro" id="IPR017927">
    <property type="entry name" value="FAD-bd_FR_type"/>
</dbReference>
<evidence type="ECO:0000256" key="9">
    <source>
        <dbReference type="ARBA" id="ARBA00023027"/>
    </source>
</evidence>
<feature type="binding site" evidence="11">
    <location>
        <position position="122"/>
    </location>
    <ligand>
        <name>FAD</name>
        <dbReference type="ChEBI" id="CHEBI:57692"/>
    </ligand>
</feature>
<keyword evidence="4 11" id="KW-0285">Flavoprotein</keyword>
<dbReference type="PANTHER" id="PTHR19370:SF143">
    <property type="entry name" value="PLASMA MEMBRANE-ASSOCIATED COENZYME Q6 REDUCTASE PGA3"/>
    <property type="match status" value="1"/>
</dbReference>
<evidence type="ECO:0000256" key="13">
    <source>
        <dbReference type="SAM" id="Phobius"/>
    </source>
</evidence>
<dbReference type="OrthoDB" id="432685at2759"/>
<evidence type="ECO:0000256" key="2">
    <source>
        <dbReference type="ARBA" id="ARBA00004370"/>
    </source>
</evidence>
<feature type="binding site" evidence="11">
    <location>
        <position position="141"/>
    </location>
    <ligand>
        <name>FAD</name>
        <dbReference type="ChEBI" id="CHEBI:57692"/>
    </ligand>
</feature>
<dbReference type="PROSITE" id="PS51384">
    <property type="entry name" value="FAD_FR"/>
    <property type="match status" value="1"/>
</dbReference>
<dbReference type="InterPro" id="IPR001433">
    <property type="entry name" value="OxRdtase_FAD/NAD-bd"/>
</dbReference>
<dbReference type="InterPro" id="IPR039261">
    <property type="entry name" value="FNR_nucleotide-bd"/>
</dbReference>
<comment type="cofactor">
    <cofactor evidence="1 11 12">
        <name>FAD</name>
        <dbReference type="ChEBI" id="CHEBI:57692"/>
    </cofactor>
</comment>
<evidence type="ECO:0000256" key="7">
    <source>
        <dbReference type="ARBA" id="ARBA00022989"/>
    </source>
</evidence>
<comment type="catalytic activity">
    <reaction evidence="12">
        <text>2 Fe(III)-[cytochrome b5] + NADH = 2 Fe(II)-[cytochrome b5] + NAD(+) + H(+)</text>
        <dbReference type="Rhea" id="RHEA:46680"/>
        <dbReference type="Rhea" id="RHEA-COMP:10438"/>
        <dbReference type="Rhea" id="RHEA-COMP:10439"/>
        <dbReference type="ChEBI" id="CHEBI:15378"/>
        <dbReference type="ChEBI" id="CHEBI:29033"/>
        <dbReference type="ChEBI" id="CHEBI:29034"/>
        <dbReference type="ChEBI" id="CHEBI:57540"/>
        <dbReference type="ChEBI" id="CHEBI:57945"/>
        <dbReference type="EC" id="1.6.2.2"/>
    </reaction>
</comment>
<keyword evidence="7 13" id="KW-1133">Transmembrane helix</keyword>
<dbReference type="InterPro" id="IPR008333">
    <property type="entry name" value="Cbr1-like_FAD-bd_dom"/>
</dbReference>
<organism evidence="15 16">
    <name type="scientific">Kazachstania africana (strain ATCC 22294 / BCRC 22015 / CBS 2517 / CECT 1963 / NBRC 1671 / NRRL Y-8276)</name>
    <name type="common">Yeast</name>
    <name type="synonym">Kluyveromyces africanus</name>
    <dbReference type="NCBI Taxonomy" id="1071382"/>
    <lineage>
        <taxon>Eukaryota</taxon>
        <taxon>Fungi</taxon>
        <taxon>Dikarya</taxon>
        <taxon>Ascomycota</taxon>
        <taxon>Saccharomycotina</taxon>
        <taxon>Saccharomycetes</taxon>
        <taxon>Saccharomycetales</taxon>
        <taxon>Saccharomycetaceae</taxon>
        <taxon>Kazachstania</taxon>
    </lineage>
</organism>
<dbReference type="Pfam" id="PF00175">
    <property type="entry name" value="NAD_binding_1"/>
    <property type="match status" value="1"/>
</dbReference>
<evidence type="ECO:0000259" key="14">
    <source>
        <dbReference type="PROSITE" id="PS51384"/>
    </source>
</evidence>
<dbReference type="SUPFAM" id="SSF63380">
    <property type="entry name" value="Riboflavin synthase domain-like"/>
    <property type="match status" value="1"/>
</dbReference>
<feature type="transmembrane region" description="Helical" evidence="13">
    <location>
        <begin position="41"/>
        <end position="59"/>
    </location>
</feature>
<keyword evidence="10 13" id="KW-0472">Membrane</keyword>
<dbReference type="Gene3D" id="2.40.30.10">
    <property type="entry name" value="Translation factors"/>
    <property type="match status" value="1"/>
</dbReference>
<evidence type="ECO:0000256" key="11">
    <source>
        <dbReference type="PIRSR" id="PIRSR601834-1"/>
    </source>
</evidence>
<proteinExistence type="inferred from homology"/>
<name>H2B2G5_KAZAF</name>
<dbReference type="FunFam" id="3.40.50.80:FF:000009">
    <property type="entry name" value="NADH-cytochrome b5 reductase"/>
    <property type="match status" value="1"/>
</dbReference>
<dbReference type="GO" id="GO:0016020">
    <property type="term" value="C:membrane"/>
    <property type="evidence" value="ECO:0007669"/>
    <property type="project" value="UniProtKB-SubCell"/>
</dbReference>
<sequence>MTDGSIKKYTMLESMDRKTVIIFSVASTIPTVIMVKDRWLAFISMLLILILPSYMYDLYLRHEPRSINTDTWCPLPLISKTEVNGNSAIYRFKLNDSSELLQIPIGYHLAIRVNIGGKVRVRYYTPIDPKNQRGHFDLLVKSYSTGVVSKYFGTLKPGDKVEFKGPLGEFSYKKKITQLGIIAGGSGITPVLQILNEIVIEPEKLKRISLIYANETENDILMKKDLDKMATKYPHFEVHYVVHFPSKTWKGDSGYITKDELKKYLPKYSENHRLLVCGPLEMNEMVLRYAKELGWNNGFQTSKSDDKVFVF</sequence>